<dbReference type="GeneID" id="79927832"/>
<dbReference type="Proteomes" id="UP000661025">
    <property type="component" value="Unassembled WGS sequence"/>
</dbReference>
<evidence type="ECO:0000313" key="1">
    <source>
        <dbReference type="EMBL" id="MBD9730147.1"/>
    </source>
</evidence>
<gene>
    <name evidence="1" type="ORF">IHE70_44765</name>
</gene>
<dbReference type="EMBL" id="JACYXT010000040">
    <property type="protein sequence ID" value="MBD9730147.1"/>
    <property type="molecule type" value="Genomic_DNA"/>
</dbReference>
<comment type="caution">
    <text evidence="1">The sequence shown here is derived from an EMBL/GenBank/DDBJ whole genome shotgun (WGS) entry which is preliminary data.</text>
</comment>
<sequence length="143" mass="16495">MHKPELDRAEVWFFCELEDYGQPLRHLVNANKDHRSSFALHVGPLEDASKSVGLGLHGWGRDGQTQWMAHDGMFWPGTHENQVATLRSGKDGYWAVVAERGRFDNQTWRFEETQLSGEAVPSYRKGMYATREGRDTSKWYAEH</sequence>
<dbReference type="RefSeq" id="WP_192366118.1">
    <property type="nucleotide sequence ID" value="NZ_CP119182.1"/>
</dbReference>
<proteinExistence type="predicted"/>
<organism evidence="1 2">
    <name type="scientific">Streptomyces caniscabiei</name>
    <dbReference type="NCBI Taxonomy" id="2746961"/>
    <lineage>
        <taxon>Bacteria</taxon>
        <taxon>Bacillati</taxon>
        <taxon>Actinomycetota</taxon>
        <taxon>Actinomycetes</taxon>
        <taxon>Kitasatosporales</taxon>
        <taxon>Streptomycetaceae</taxon>
        <taxon>Streptomyces</taxon>
    </lineage>
</organism>
<name>A0A927LD08_9ACTN</name>
<dbReference type="AlphaFoldDB" id="A0A927LD08"/>
<accession>A0A927LD08</accession>
<evidence type="ECO:0000313" key="2">
    <source>
        <dbReference type="Proteomes" id="UP000661025"/>
    </source>
</evidence>
<reference evidence="1" key="1">
    <citation type="submission" date="2020-09" db="EMBL/GenBank/DDBJ databases">
        <title>Streptomyces canutascabiei sp. nov., which causes potato common scab and is distributed across the world.</title>
        <authorList>
            <person name="Nguyen H.P."/>
            <person name="Weisberg A.J."/>
            <person name="Chang J.H."/>
            <person name="Clarke C.R."/>
        </authorList>
    </citation>
    <scope>NUCLEOTIDE SEQUENCE</scope>
    <source>
        <strain evidence="1">ID-01-6.2a</strain>
    </source>
</reference>
<protein>
    <submittedName>
        <fullName evidence="1">Uncharacterized protein</fullName>
    </submittedName>
</protein>